<dbReference type="InterPro" id="IPR052358">
    <property type="entry name" value="Aro_Compnd_Degr_Hydrolases"/>
</dbReference>
<keyword evidence="3" id="KW-1185">Reference proteome</keyword>
<dbReference type="InterPro" id="IPR005064">
    <property type="entry name" value="BUG"/>
</dbReference>
<dbReference type="Pfam" id="PF03401">
    <property type="entry name" value="TctC"/>
    <property type="match status" value="1"/>
</dbReference>
<proteinExistence type="inferred from homology"/>
<dbReference type="Gene3D" id="3.40.190.10">
    <property type="entry name" value="Periplasmic binding protein-like II"/>
    <property type="match status" value="1"/>
</dbReference>
<dbReference type="SUPFAM" id="SSF51556">
    <property type="entry name" value="Metallo-dependent hydrolases"/>
    <property type="match status" value="1"/>
</dbReference>
<dbReference type="RefSeq" id="WP_184514049.1">
    <property type="nucleotide sequence ID" value="NZ_JACIJD010000003.1"/>
</dbReference>
<name>A0A840YE03_9PROT</name>
<evidence type="ECO:0008006" key="4">
    <source>
        <dbReference type="Google" id="ProtNLM"/>
    </source>
</evidence>
<accession>A0A840YE03</accession>
<dbReference type="Gene3D" id="3.40.190.150">
    <property type="entry name" value="Bordetella uptake gene, domain 1"/>
    <property type="match status" value="1"/>
</dbReference>
<gene>
    <name evidence="2" type="ORF">FHS87_000751</name>
</gene>
<dbReference type="EMBL" id="JACIJD010000003">
    <property type="protein sequence ID" value="MBB5692732.1"/>
    <property type="molecule type" value="Genomic_DNA"/>
</dbReference>
<dbReference type="GO" id="GO:0016787">
    <property type="term" value="F:hydrolase activity"/>
    <property type="evidence" value="ECO:0007669"/>
    <property type="project" value="InterPro"/>
</dbReference>
<dbReference type="InterPro" id="IPR042100">
    <property type="entry name" value="Bug_dom1"/>
</dbReference>
<evidence type="ECO:0000313" key="2">
    <source>
        <dbReference type="EMBL" id="MBB5692732.1"/>
    </source>
</evidence>
<dbReference type="PANTHER" id="PTHR35563">
    <property type="entry name" value="BARREL METAL-DEPENDENT HYDROLASE, PUTATIVE (AFU_ORTHOLOGUE AFUA_1G16240)-RELATED"/>
    <property type="match status" value="1"/>
</dbReference>
<evidence type="ECO:0000256" key="1">
    <source>
        <dbReference type="ARBA" id="ARBA00006987"/>
    </source>
</evidence>
<sequence length="220" mass="22861">MRNADKDGGNAPAAAMPLTAGSRPARLAVPDGATDCHIHVYDPRFPYDPAAQLCPGPATVEDYRRLQARLGTSRCVVVQPSSYGTDNACLLDALGRLGPAARGVAVVDAAVTDGTLRALGVTGLARAPELPDAPPVADTLPGFETGTWVGLFAPAGTPAAIVARVDEATRKVLSAEATRARLAELGMQPLLADPQAFAGYLRQEIDKWVGVVRRAGITAE</sequence>
<comment type="similarity">
    <text evidence="1">Belongs to the UPF0065 (bug) family.</text>
</comment>
<protein>
    <recommendedName>
        <fullName evidence="4">Tripartite tricarboxylate transporter family receptor</fullName>
    </recommendedName>
</protein>
<dbReference type="AlphaFoldDB" id="A0A840YE03"/>
<comment type="caution">
    <text evidence="2">The sequence shown here is derived from an EMBL/GenBank/DDBJ whole genome shotgun (WGS) entry which is preliminary data.</text>
</comment>
<evidence type="ECO:0000313" key="3">
    <source>
        <dbReference type="Proteomes" id="UP000580654"/>
    </source>
</evidence>
<organism evidence="2 3">
    <name type="scientific">Muricoccus pecuniae</name>
    <dbReference type="NCBI Taxonomy" id="693023"/>
    <lineage>
        <taxon>Bacteria</taxon>
        <taxon>Pseudomonadati</taxon>
        <taxon>Pseudomonadota</taxon>
        <taxon>Alphaproteobacteria</taxon>
        <taxon>Acetobacterales</taxon>
        <taxon>Roseomonadaceae</taxon>
        <taxon>Muricoccus</taxon>
    </lineage>
</organism>
<dbReference type="PANTHER" id="PTHR35563:SF2">
    <property type="entry name" value="BARREL METAL-DEPENDENT HYDROLASE, PUTATIVE (AFU_ORTHOLOGUE AFUA_1G16240)-RELATED"/>
    <property type="match status" value="1"/>
</dbReference>
<reference evidence="2 3" key="1">
    <citation type="submission" date="2020-08" db="EMBL/GenBank/DDBJ databases">
        <title>Genomic Encyclopedia of Type Strains, Phase IV (KMG-IV): sequencing the most valuable type-strain genomes for metagenomic binning, comparative biology and taxonomic classification.</title>
        <authorList>
            <person name="Goeker M."/>
        </authorList>
    </citation>
    <scope>NUCLEOTIDE SEQUENCE [LARGE SCALE GENOMIC DNA]</scope>
    <source>
        <strain evidence="2 3">DSM 25622</strain>
    </source>
</reference>
<dbReference type="Proteomes" id="UP000580654">
    <property type="component" value="Unassembled WGS sequence"/>
</dbReference>
<dbReference type="InterPro" id="IPR032466">
    <property type="entry name" value="Metal_Hydrolase"/>
</dbReference>